<keyword evidence="8" id="KW-1185">Reference proteome</keyword>
<feature type="transmembrane region" description="Helical" evidence="6">
    <location>
        <begin position="32"/>
        <end position="52"/>
    </location>
</feature>
<accession>A0A3N5Y0U9</accession>
<dbReference type="Pfam" id="PF03899">
    <property type="entry name" value="ATP-synt_I"/>
    <property type="match status" value="1"/>
</dbReference>
<dbReference type="EMBL" id="RPOK01000003">
    <property type="protein sequence ID" value="RPJ66760.1"/>
    <property type="molecule type" value="Genomic_DNA"/>
</dbReference>
<dbReference type="OrthoDB" id="5702716at2"/>
<proteinExistence type="predicted"/>
<keyword evidence="5 6" id="KW-0472">Membrane</keyword>
<evidence type="ECO:0000256" key="5">
    <source>
        <dbReference type="ARBA" id="ARBA00023136"/>
    </source>
</evidence>
<keyword evidence="3 6" id="KW-0812">Transmembrane</keyword>
<keyword evidence="2" id="KW-1003">Cell membrane</keyword>
<evidence type="ECO:0000313" key="7">
    <source>
        <dbReference type="EMBL" id="RPJ66760.1"/>
    </source>
</evidence>
<name>A0A3N5Y0U9_9ALTE</name>
<feature type="transmembrane region" description="Helical" evidence="6">
    <location>
        <begin position="58"/>
        <end position="77"/>
    </location>
</feature>
<dbReference type="Proteomes" id="UP000275281">
    <property type="component" value="Unassembled WGS sequence"/>
</dbReference>
<reference evidence="7 8" key="1">
    <citation type="submission" date="2018-11" db="EMBL/GenBank/DDBJ databases">
        <authorList>
            <person name="Ye M.-Q."/>
            <person name="Du Z.-J."/>
        </authorList>
    </citation>
    <scope>NUCLEOTIDE SEQUENCE [LARGE SCALE GENOMIC DNA]</scope>
    <source>
        <strain evidence="7 8">U0105</strain>
    </source>
</reference>
<protein>
    <submittedName>
        <fullName evidence="7">ATPase F0F1</fullName>
    </submittedName>
</protein>
<evidence type="ECO:0000256" key="1">
    <source>
        <dbReference type="ARBA" id="ARBA00004651"/>
    </source>
</evidence>
<evidence type="ECO:0000256" key="6">
    <source>
        <dbReference type="SAM" id="Phobius"/>
    </source>
</evidence>
<feature type="transmembrane region" description="Helical" evidence="6">
    <location>
        <begin position="98"/>
        <end position="116"/>
    </location>
</feature>
<evidence type="ECO:0000256" key="2">
    <source>
        <dbReference type="ARBA" id="ARBA00022475"/>
    </source>
</evidence>
<comment type="subcellular location">
    <subcellularLocation>
        <location evidence="1">Cell membrane</location>
        <topology evidence="1">Multi-pass membrane protein</topology>
    </subcellularLocation>
</comment>
<sequence>MLLSLLKKRKNPKLTGTLKSIAAGKKIAKKGLVLQLAFSAVLVSLATLLFGALAGASVALGAFTSILPNAVFSFFAFRFSGARQSRMVEHSFSQGLRIKLALTCGLFAVAFIGLSLSPLPVIAGFVAAVAIHWMVMFWLSSTSKG</sequence>
<gene>
    <name evidence="7" type="ORF">DRW07_11840</name>
</gene>
<feature type="transmembrane region" description="Helical" evidence="6">
    <location>
        <begin position="122"/>
        <end position="139"/>
    </location>
</feature>
<dbReference type="GO" id="GO:0005886">
    <property type="term" value="C:plasma membrane"/>
    <property type="evidence" value="ECO:0007669"/>
    <property type="project" value="UniProtKB-SubCell"/>
</dbReference>
<organism evidence="7 8">
    <name type="scientific">Alteromonas sediminis</name>
    <dbReference type="NCBI Taxonomy" id="2259342"/>
    <lineage>
        <taxon>Bacteria</taxon>
        <taxon>Pseudomonadati</taxon>
        <taxon>Pseudomonadota</taxon>
        <taxon>Gammaproteobacteria</taxon>
        <taxon>Alteromonadales</taxon>
        <taxon>Alteromonadaceae</taxon>
        <taxon>Alteromonas/Salinimonas group</taxon>
        <taxon>Alteromonas</taxon>
    </lineage>
</organism>
<comment type="caution">
    <text evidence="7">The sequence shown here is derived from an EMBL/GenBank/DDBJ whole genome shotgun (WGS) entry which is preliminary data.</text>
</comment>
<evidence type="ECO:0000256" key="4">
    <source>
        <dbReference type="ARBA" id="ARBA00022989"/>
    </source>
</evidence>
<keyword evidence="4 6" id="KW-1133">Transmembrane helix</keyword>
<evidence type="ECO:0000313" key="8">
    <source>
        <dbReference type="Proteomes" id="UP000275281"/>
    </source>
</evidence>
<dbReference type="InterPro" id="IPR005598">
    <property type="entry name" value="ATP_synth_I"/>
</dbReference>
<evidence type="ECO:0000256" key="3">
    <source>
        <dbReference type="ARBA" id="ARBA00022692"/>
    </source>
</evidence>
<dbReference type="AlphaFoldDB" id="A0A3N5Y0U9"/>